<name>A0A8S3ZMD3_9EUPU</name>
<evidence type="ECO:0000256" key="4">
    <source>
        <dbReference type="ARBA" id="ARBA00022519"/>
    </source>
</evidence>
<keyword evidence="3" id="KW-1003">Cell membrane</keyword>
<evidence type="ECO:0000256" key="5">
    <source>
        <dbReference type="ARBA" id="ARBA00022692"/>
    </source>
</evidence>
<keyword evidence="6 8" id="KW-1133">Transmembrane helix</keyword>
<feature type="transmembrane region" description="Helical" evidence="8">
    <location>
        <begin position="144"/>
        <end position="170"/>
    </location>
</feature>
<feature type="transmembrane region" description="Helical" evidence="8">
    <location>
        <begin position="329"/>
        <end position="349"/>
    </location>
</feature>
<dbReference type="Pfam" id="PF04143">
    <property type="entry name" value="Sulf_transp"/>
    <property type="match status" value="1"/>
</dbReference>
<comment type="caution">
    <text evidence="9">The sequence shown here is derived from an EMBL/GenBank/DDBJ whole genome shotgun (WGS) entry which is preliminary data.</text>
</comment>
<keyword evidence="5 8" id="KW-0812">Transmembrane</keyword>
<feature type="transmembrane region" description="Helical" evidence="8">
    <location>
        <begin position="75"/>
        <end position="99"/>
    </location>
</feature>
<dbReference type="GO" id="GO:0005886">
    <property type="term" value="C:plasma membrane"/>
    <property type="evidence" value="ECO:0007669"/>
    <property type="project" value="UniProtKB-SubCell"/>
</dbReference>
<evidence type="ECO:0000256" key="6">
    <source>
        <dbReference type="ARBA" id="ARBA00022989"/>
    </source>
</evidence>
<comment type="subcellular location">
    <subcellularLocation>
        <location evidence="1">Cell inner membrane</location>
        <topology evidence="1">Multi-pass membrane protein</topology>
    </subcellularLocation>
</comment>
<feature type="transmembrane region" description="Helical" evidence="8">
    <location>
        <begin position="361"/>
        <end position="389"/>
    </location>
</feature>
<dbReference type="PANTHER" id="PTHR30574">
    <property type="entry name" value="INNER MEMBRANE PROTEIN YEDE"/>
    <property type="match status" value="1"/>
</dbReference>
<keyword evidence="10" id="KW-1185">Reference proteome</keyword>
<evidence type="ECO:0000256" key="7">
    <source>
        <dbReference type="ARBA" id="ARBA00023136"/>
    </source>
</evidence>
<feature type="transmembrane region" description="Helical" evidence="8">
    <location>
        <begin position="33"/>
        <end position="54"/>
    </location>
</feature>
<dbReference type="InterPro" id="IPR007272">
    <property type="entry name" value="Sulf_transp_TsuA/YedE"/>
</dbReference>
<dbReference type="PANTHER" id="PTHR30574:SF1">
    <property type="entry name" value="SULPHUR TRANSPORT DOMAIN-CONTAINING PROTEIN"/>
    <property type="match status" value="1"/>
</dbReference>
<evidence type="ECO:0000256" key="1">
    <source>
        <dbReference type="ARBA" id="ARBA00004429"/>
    </source>
</evidence>
<proteinExistence type="predicted"/>
<feature type="transmembrane region" description="Helical" evidence="8">
    <location>
        <begin position="199"/>
        <end position="219"/>
    </location>
</feature>
<keyword evidence="4" id="KW-0997">Cell inner membrane</keyword>
<evidence type="ECO:0008006" key="11">
    <source>
        <dbReference type="Google" id="ProtNLM"/>
    </source>
</evidence>
<evidence type="ECO:0000313" key="9">
    <source>
        <dbReference type="EMBL" id="CAG5130677.1"/>
    </source>
</evidence>
<dbReference type="AlphaFoldDB" id="A0A8S3ZMD3"/>
<dbReference type="EMBL" id="CAJHNH020004190">
    <property type="protein sequence ID" value="CAG5130677.1"/>
    <property type="molecule type" value="Genomic_DNA"/>
</dbReference>
<dbReference type="Proteomes" id="UP000678393">
    <property type="component" value="Unassembled WGS sequence"/>
</dbReference>
<dbReference type="OrthoDB" id="10254418at2759"/>
<accession>A0A8S3ZMD3</accession>
<evidence type="ECO:0000256" key="2">
    <source>
        <dbReference type="ARBA" id="ARBA00022448"/>
    </source>
</evidence>
<protein>
    <recommendedName>
        <fullName evidence="11">Sulphur transport domain-containing protein</fullName>
    </recommendedName>
</protein>
<organism evidence="9 10">
    <name type="scientific">Candidula unifasciata</name>
    <dbReference type="NCBI Taxonomy" id="100452"/>
    <lineage>
        <taxon>Eukaryota</taxon>
        <taxon>Metazoa</taxon>
        <taxon>Spiralia</taxon>
        <taxon>Lophotrochozoa</taxon>
        <taxon>Mollusca</taxon>
        <taxon>Gastropoda</taxon>
        <taxon>Heterobranchia</taxon>
        <taxon>Euthyneura</taxon>
        <taxon>Panpulmonata</taxon>
        <taxon>Eupulmonata</taxon>
        <taxon>Stylommatophora</taxon>
        <taxon>Helicina</taxon>
        <taxon>Helicoidea</taxon>
        <taxon>Geomitridae</taxon>
        <taxon>Candidula</taxon>
    </lineage>
</organism>
<keyword evidence="7 8" id="KW-0472">Membrane</keyword>
<evidence type="ECO:0000256" key="3">
    <source>
        <dbReference type="ARBA" id="ARBA00022475"/>
    </source>
</evidence>
<evidence type="ECO:0000256" key="8">
    <source>
        <dbReference type="SAM" id="Phobius"/>
    </source>
</evidence>
<keyword evidence="2" id="KW-0813">Transport</keyword>
<feature type="transmembrane region" description="Helical" evidence="8">
    <location>
        <begin position="302"/>
        <end position="323"/>
    </location>
</feature>
<sequence length="393" mass="41994">MSTRTEDVHSSYNKVVDSNRDIDDDDNMPRSTVFRSGVQLMISFMSGMVFGLAAEKGRVFEPHIIREQMLFTNFTMLKMFLTASAVGMMGFSFLSMIPATLDHFESVVDDFLVSLMTKSVTSAAVGGALLGCGMTLSGACPGMVLAQLGAGVPSAVFTVAGGLCGAYLYALTEPIVYRNLHPRKPYRYYTLDEFLGSPYVIIALPVAAMLGMVVFAVEVARPWTSEVEQSGSSLMESRAWPPFVAGMLIGLLQVPTVLSLRTTLGSTTGYMTVASQALALKPLQSVFSYLKSFRRGVHNWWQVFYMGGAVFGAHLSAQASATIGSVSGVLPSHSFLGGIFMIYGARLAGGCSSGHGLSGMGLLMLLSLVAVPSMFAGGISTAVIMKYLLDIDM</sequence>
<feature type="transmembrane region" description="Helical" evidence="8">
    <location>
        <begin position="239"/>
        <end position="258"/>
    </location>
</feature>
<evidence type="ECO:0000313" key="10">
    <source>
        <dbReference type="Proteomes" id="UP000678393"/>
    </source>
</evidence>
<gene>
    <name evidence="9" type="ORF">CUNI_LOCUS16235</name>
</gene>
<reference evidence="9" key="1">
    <citation type="submission" date="2021-04" db="EMBL/GenBank/DDBJ databases">
        <authorList>
            <consortium name="Molecular Ecology Group"/>
        </authorList>
    </citation>
    <scope>NUCLEOTIDE SEQUENCE</scope>
</reference>